<dbReference type="Gene3D" id="3.30.1370.30">
    <property type="match status" value="1"/>
</dbReference>
<organism evidence="6">
    <name type="scientific">Eutreptiella eupharyngea</name>
    <dbReference type="NCBI Taxonomy" id="215702"/>
    <lineage>
        <taxon>Eukaryota</taxon>
        <taxon>Discoba</taxon>
        <taxon>Euglenozoa</taxon>
        <taxon>Euglenida</taxon>
        <taxon>Spirocuta</taxon>
        <taxon>Euglenophyceae</taxon>
        <taxon>Eutreptiales</taxon>
        <taxon>Eutreptiaceae</taxon>
        <taxon>Eutreptiella</taxon>
    </lineage>
</organism>
<dbReference type="InterPro" id="IPR035987">
    <property type="entry name" value="Ribosomal_uS8_sf"/>
</dbReference>
<dbReference type="FunFam" id="3.30.1490.10:FF:000001">
    <property type="entry name" value="30S ribosomal protein S8"/>
    <property type="match status" value="1"/>
</dbReference>
<evidence type="ECO:0000256" key="5">
    <source>
        <dbReference type="RuleBase" id="RU003660"/>
    </source>
</evidence>
<evidence type="ECO:0000256" key="1">
    <source>
        <dbReference type="ARBA" id="ARBA00006471"/>
    </source>
</evidence>
<dbReference type="PROSITE" id="PS00053">
    <property type="entry name" value="RIBOSOMAL_S8"/>
    <property type="match status" value="1"/>
</dbReference>
<keyword evidence="6" id="KW-0150">Chloroplast</keyword>
<dbReference type="GO" id="GO:0005840">
    <property type="term" value="C:ribosome"/>
    <property type="evidence" value="ECO:0007669"/>
    <property type="project" value="UniProtKB-KW"/>
</dbReference>
<keyword evidence="3 4" id="KW-0687">Ribonucleoprotein</keyword>
<keyword evidence="6" id="KW-0934">Plastid</keyword>
<reference evidence="6" key="2">
    <citation type="journal article" date="2022" name="Mol. Phylogenet. Evol.">
        <title>Maturyoshka: A maturase inside a maturase, and other peculiarities of the novel chloroplast genomes of marine euglenophytes.</title>
        <authorList>
            <person name="Maciszewski K."/>
            <person name="Dabbagh N."/>
            <person name="Preisfeld A."/>
            <person name="Karnkowska A."/>
        </authorList>
    </citation>
    <scope>NUCLEOTIDE SEQUENCE</scope>
    <source>
        <strain evidence="6">K-0027</strain>
    </source>
</reference>
<comment type="subcellular location">
    <subcellularLocation>
        <location evidence="4">Plastid</location>
        <location evidence="4">Chloroplast</location>
    </subcellularLocation>
</comment>
<dbReference type="InterPro" id="IPR047863">
    <property type="entry name" value="Ribosomal_uS8_CS"/>
</dbReference>
<dbReference type="AlphaFoldDB" id="A0A977K818"/>
<dbReference type="InterPro" id="IPR000630">
    <property type="entry name" value="Ribosomal_uS8"/>
</dbReference>
<dbReference type="GO" id="GO:1990904">
    <property type="term" value="C:ribonucleoprotein complex"/>
    <property type="evidence" value="ECO:0007669"/>
    <property type="project" value="UniProtKB-KW"/>
</dbReference>
<protein>
    <recommendedName>
        <fullName evidence="4">Small ribosomal subunit protein uS8c</fullName>
    </recommendedName>
</protein>
<dbReference type="NCBIfam" id="NF001109">
    <property type="entry name" value="PRK00136.1"/>
    <property type="match status" value="1"/>
</dbReference>
<proteinExistence type="inferred from homology"/>
<dbReference type="Pfam" id="PF00410">
    <property type="entry name" value="Ribosomal_S8"/>
    <property type="match status" value="1"/>
</dbReference>
<reference evidence="6" key="1">
    <citation type="submission" date="2021-09" db="EMBL/GenBank/DDBJ databases">
        <authorList>
            <person name="Maciszewski K."/>
            <person name="Dabbagh N."/>
            <person name="Preisfeld A."/>
            <person name="Karnkowska A."/>
        </authorList>
    </citation>
    <scope>NUCLEOTIDE SEQUENCE</scope>
    <source>
        <strain evidence="6">K-0027</strain>
    </source>
</reference>
<dbReference type="GO" id="GO:0003735">
    <property type="term" value="F:structural constituent of ribosome"/>
    <property type="evidence" value="ECO:0007669"/>
    <property type="project" value="InterPro"/>
</dbReference>
<keyword evidence="2 4" id="KW-0689">Ribosomal protein</keyword>
<comment type="similarity">
    <text evidence="1 4 5">Belongs to the universal ribosomal protein uS8 family.</text>
</comment>
<dbReference type="Gene3D" id="3.30.1490.10">
    <property type="match status" value="1"/>
</dbReference>
<evidence type="ECO:0000313" key="6">
    <source>
        <dbReference type="EMBL" id="UXD06306.1"/>
    </source>
</evidence>
<accession>A0A977K818</accession>
<evidence type="ECO:0000256" key="3">
    <source>
        <dbReference type="ARBA" id="ARBA00023274"/>
    </source>
</evidence>
<comment type="subunit">
    <text evidence="4">Part of the 30S ribosomal subunit.</text>
</comment>
<geneLocation type="chloroplast" evidence="6"/>
<dbReference type="GO" id="GO:0006412">
    <property type="term" value="P:translation"/>
    <property type="evidence" value="ECO:0007669"/>
    <property type="project" value="UniProtKB-UniRule"/>
</dbReference>
<sequence length="138" mass="15595">MVNDIVSDMLTRIRNANLVKAQSVLVPRTKLTVSISEILKQEGFIQSFEDRDISVKGQKYINKYLVLVLKYKGPKQKPYITALKRISKPGLRVYVNQTRIPRVLGGIGMAILSTSKGLMTDRQARINKVGGEVLCYLW</sequence>
<dbReference type="PANTHER" id="PTHR11758">
    <property type="entry name" value="40S RIBOSOMAL PROTEIN S15A"/>
    <property type="match status" value="1"/>
</dbReference>
<dbReference type="HAMAP" id="MF_01302_B">
    <property type="entry name" value="Ribosomal_uS8_B"/>
    <property type="match status" value="1"/>
</dbReference>
<name>A0A977K818_9EUGL</name>
<dbReference type="GO" id="GO:0019843">
    <property type="term" value="F:rRNA binding"/>
    <property type="evidence" value="ECO:0007669"/>
    <property type="project" value="UniProtKB-UniRule"/>
</dbReference>
<dbReference type="EMBL" id="OK136184">
    <property type="protein sequence ID" value="UXD06306.1"/>
    <property type="molecule type" value="Genomic_DNA"/>
</dbReference>
<evidence type="ECO:0000256" key="4">
    <source>
        <dbReference type="HAMAP-Rule" id="MF_01302"/>
    </source>
</evidence>
<dbReference type="GO" id="GO:0009507">
    <property type="term" value="C:chloroplast"/>
    <property type="evidence" value="ECO:0007669"/>
    <property type="project" value="UniProtKB-SubCell"/>
</dbReference>
<evidence type="ECO:0000256" key="2">
    <source>
        <dbReference type="ARBA" id="ARBA00022980"/>
    </source>
</evidence>
<dbReference type="SUPFAM" id="SSF56047">
    <property type="entry name" value="Ribosomal protein S8"/>
    <property type="match status" value="1"/>
</dbReference>
<keyword evidence="4" id="KW-0694">RNA-binding</keyword>
<comment type="function">
    <text evidence="4">One of the primary rRNA binding proteins, it binds directly to 16S rRNA central domain where it helps coordinate assembly of the platform of the 30S subunit.</text>
</comment>
<gene>
    <name evidence="4" type="primary">rps8</name>
</gene>
<keyword evidence="4" id="KW-0699">rRNA-binding</keyword>